<evidence type="ECO:0000256" key="2">
    <source>
        <dbReference type="ARBA" id="ARBA00023127"/>
    </source>
</evidence>
<proteinExistence type="inferred from homology"/>
<keyword evidence="3" id="KW-0175">Coiled coil</keyword>
<feature type="compositionally biased region" description="Low complexity" evidence="4">
    <location>
        <begin position="504"/>
        <end position="519"/>
    </location>
</feature>
<reference evidence="6" key="1">
    <citation type="journal article" date="2023" name="Mol. Phylogenet. Evol.">
        <title>Genome-scale phylogeny and comparative genomics of the fungal order Sordariales.</title>
        <authorList>
            <person name="Hensen N."/>
            <person name="Bonometti L."/>
            <person name="Westerberg I."/>
            <person name="Brannstrom I.O."/>
            <person name="Guillou S."/>
            <person name="Cros-Aarteil S."/>
            <person name="Calhoun S."/>
            <person name="Haridas S."/>
            <person name="Kuo A."/>
            <person name="Mondo S."/>
            <person name="Pangilinan J."/>
            <person name="Riley R."/>
            <person name="LaButti K."/>
            <person name="Andreopoulos B."/>
            <person name="Lipzen A."/>
            <person name="Chen C."/>
            <person name="Yan M."/>
            <person name="Daum C."/>
            <person name="Ng V."/>
            <person name="Clum A."/>
            <person name="Steindorff A."/>
            <person name="Ohm R.A."/>
            <person name="Martin F."/>
            <person name="Silar P."/>
            <person name="Natvig D.O."/>
            <person name="Lalanne C."/>
            <person name="Gautier V."/>
            <person name="Ament-Velasquez S.L."/>
            <person name="Kruys A."/>
            <person name="Hutchinson M.I."/>
            <person name="Powell A.J."/>
            <person name="Barry K."/>
            <person name="Miller A.N."/>
            <person name="Grigoriev I.V."/>
            <person name="Debuchy R."/>
            <person name="Gladieux P."/>
            <person name="Hiltunen Thoren M."/>
            <person name="Johannesson H."/>
        </authorList>
    </citation>
    <scope>NUCLEOTIDE SEQUENCE</scope>
    <source>
        <strain evidence="6">CBS 103.79</strain>
    </source>
</reference>
<gene>
    <name evidence="6" type="ORF">C8A05DRAFT_44995</name>
</gene>
<dbReference type="Pfam" id="PF03114">
    <property type="entry name" value="BAR"/>
    <property type="match status" value="1"/>
</dbReference>
<dbReference type="InterPro" id="IPR013763">
    <property type="entry name" value="Cyclin-like_dom"/>
</dbReference>
<dbReference type="EMBL" id="MU855587">
    <property type="protein sequence ID" value="KAK3901342.1"/>
    <property type="molecule type" value="Genomic_DNA"/>
</dbReference>
<feature type="compositionally biased region" description="Low complexity" evidence="4">
    <location>
        <begin position="721"/>
        <end position="732"/>
    </location>
</feature>
<keyword evidence="2" id="KW-0195">Cyclin</keyword>
<feature type="compositionally biased region" description="Basic and acidic residues" evidence="4">
    <location>
        <begin position="748"/>
        <end position="757"/>
    </location>
</feature>
<evidence type="ECO:0000256" key="1">
    <source>
        <dbReference type="ARBA" id="ARBA00008638"/>
    </source>
</evidence>
<dbReference type="SMART" id="SM00385">
    <property type="entry name" value="CYCLIN"/>
    <property type="match status" value="1"/>
</dbReference>
<dbReference type="SUPFAM" id="SSF103657">
    <property type="entry name" value="BAR/IMD domain-like"/>
    <property type="match status" value="1"/>
</dbReference>
<dbReference type="SUPFAM" id="SSF47954">
    <property type="entry name" value="Cyclin-like"/>
    <property type="match status" value="2"/>
</dbReference>
<feature type="coiled-coil region" evidence="3">
    <location>
        <begin position="127"/>
        <end position="196"/>
    </location>
</feature>
<dbReference type="PANTHER" id="PTHR10026">
    <property type="entry name" value="CYCLIN"/>
    <property type="match status" value="1"/>
</dbReference>
<dbReference type="Proteomes" id="UP001303889">
    <property type="component" value="Unassembled WGS sequence"/>
</dbReference>
<feature type="compositionally biased region" description="Polar residues" evidence="4">
    <location>
        <begin position="392"/>
        <end position="409"/>
    </location>
</feature>
<evidence type="ECO:0000259" key="5">
    <source>
        <dbReference type="PROSITE" id="PS51021"/>
    </source>
</evidence>
<organism evidence="6 7">
    <name type="scientific">Staphylotrichum tortipilum</name>
    <dbReference type="NCBI Taxonomy" id="2831512"/>
    <lineage>
        <taxon>Eukaryota</taxon>
        <taxon>Fungi</taxon>
        <taxon>Dikarya</taxon>
        <taxon>Ascomycota</taxon>
        <taxon>Pezizomycotina</taxon>
        <taxon>Sordariomycetes</taxon>
        <taxon>Sordariomycetidae</taxon>
        <taxon>Sordariales</taxon>
        <taxon>Chaetomiaceae</taxon>
        <taxon>Staphylotrichum</taxon>
    </lineage>
</organism>
<accession>A0AAN6MI64</accession>
<evidence type="ECO:0000313" key="6">
    <source>
        <dbReference type="EMBL" id="KAK3901342.1"/>
    </source>
</evidence>
<feature type="compositionally biased region" description="Polar residues" evidence="4">
    <location>
        <begin position="254"/>
        <end position="275"/>
    </location>
</feature>
<sequence>MNITKKFDRAFQWAGEKMGGEAKTTMSDDFKMLETEMALRFEGMERLQRSMNQYVKWMGRRLEPAEDREKALPVGYLGRTMVGHGEEFHPDSEFGNCLITMGRANERISAIQESFVSDATATWLESLERSLAMMKEYQTARKKLENRRLNYDASITKQHKAKRDDYRLDEELRSAKAKYEESSEDVLRRMQDIQDAEADSVRDLTQLVDAELDYHERCAEELRRVRQNWPAITSTPSYNRSHSPAERRAPTVRARSSTAVSYTESLSRTNTTGSEPSAAPPVRMPSVIRPSVARAQTVNFQPTDGPAAVARPPIGRPSASFQGGATLDRERRVTPSSSGTATPTAANVGALRGQLRPVSRIVTSPPPREDVFADGDEDTASDEGGSPGWGNRSASSATSVGSLTRSTSNGVYGTGGGGAPIPPLLPLPLRRPPRACPDEAIAVTTTTAAPTRNTPAAMATEDARYRQSSQYQLWSFSPTQLATMREQTNAAARARIAERLSSQPASTNNSAPTSSANTPDPDGASTPALPEFLTAPEEAQLVTFYTSELMRAGDHAEMSDEIKATAAAFFRRFYVTNSIMTYPPTEMSIVALFFGCKAEGSFVSASEFGRSFGRENPEDILAGEFLLCQGLRFAIDVKHPFRALRGAIMELSTNPDIDHHRLGAAEHRAREILRFSPLITDAYFHYTPSQIMLAALSLADRGLAETLITQTFHYVAPPPNSSGAGTPASSGADATPAPPKRAHPRANPAEDKAQIIGSHLRDRVLGTIEACRDMLARELPERRDHWTNKVVIKAQITPLRKKLNKCRDPDRWNLVALQRARREQAARRADSEDEGDGDDRRPPNNSLAGDGAVFGEALPSKKRKVVVGGAPGGADGGGRKGLDDPFGGAL</sequence>
<dbReference type="InterPro" id="IPR004148">
    <property type="entry name" value="BAR_dom"/>
</dbReference>
<dbReference type="AlphaFoldDB" id="A0AAN6MI64"/>
<feature type="compositionally biased region" description="Low complexity" evidence="4">
    <location>
        <begin position="334"/>
        <end position="346"/>
    </location>
</feature>
<dbReference type="SMART" id="SM00721">
    <property type="entry name" value="BAR"/>
    <property type="match status" value="1"/>
</dbReference>
<keyword evidence="7" id="KW-1185">Reference proteome</keyword>
<feature type="domain" description="BAR" evidence="5">
    <location>
        <begin position="15"/>
        <end position="238"/>
    </location>
</feature>
<dbReference type="PROSITE" id="PS51021">
    <property type="entry name" value="BAR"/>
    <property type="match status" value="1"/>
</dbReference>
<dbReference type="CDD" id="cd07593">
    <property type="entry name" value="BAR_MUG137_fungi"/>
    <property type="match status" value="1"/>
</dbReference>
<dbReference type="GO" id="GO:0006357">
    <property type="term" value="P:regulation of transcription by RNA polymerase II"/>
    <property type="evidence" value="ECO:0007669"/>
    <property type="project" value="InterPro"/>
</dbReference>
<dbReference type="Gene3D" id="1.10.472.10">
    <property type="entry name" value="Cyclin-like"/>
    <property type="match status" value="1"/>
</dbReference>
<feature type="region of interest" description="Disordered" evidence="4">
    <location>
        <begin position="823"/>
        <end position="890"/>
    </location>
</feature>
<dbReference type="InterPro" id="IPR027267">
    <property type="entry name" value="AH/BAR_dom_sf"/>
</dbReference>
<evidence type="ECO:0000256" key="4">
    <source>
        <dbReference type="SAM" id="MobiDB-lite"/>
    </source>
</evidence>
<feature type="region of interest" description="Disordered" evidence="4">
    <location>
        <begin position="232"/>
        <end position="284"/>
    </location>
</feature>
<evidence type="ECO:0000313" key="7">
    <source>
        <dbReference type="Proteomes" id="UP001303889"/>
    </source>
</evidence>
<feature type="region of interest" description="Disordered" evidence="4">
    <location>
        <begin position="500"/>
        <end position="529"/>
    </location>
</feature>
<feature type="region of interest" description="Disordered" evidence="4">
    <location>
        <begin position="718"/>
        <end position="757"/>
    </location>
</feature>
<dbReference type="CDD" id="cd20524">
    <property type="entry name" value="CYCLIN_CCNH_rpt1"/>
    <property type="match status" value="1"/>
</dbReference>
<comment type="caution">
    <text evidence="6">The sequence shown here is derived from an EMBL/GenBank/DDBJ whole genome shotgun (WGS) entry which is preliminary data.</text>
</comment>
<comment type="similarity">
    <text evidence="1">Belongs to the cyclin family. Cyclin C subfamily.</text>
</comment>
<feature type="region of interest" description="Disordered" evidence="4">
    <location>
        <begin position="302"/>
        <end position="428"/>
    </location>
</feature>
<dbReference type="InterPro" id="IPR031658">
    <property type="entry name" value="Cyclin_C_2"/>
</dbReference>
<feature type="compositionally biased region" description="Polar residues" evidence="4">
    <location>
        <begin position="232"/>
        <end position="242"/>
    </location>
</feature>
<dbReference type="InterPro" id="IPR043198">
    <property type="entry name" value="Cyclin/Ssn8"/>
</dbReference>
<evidence type="ECO:0000256" key="3">
    <source>
        <dbReference type="SAM" id="Coils"/>
    </source>
</evidence>
<name>A0AAN6MI64_9PEZI</name>
<dbReference type="GO" id="GO:0016538">
    <property type="term" value="F:cyclin-dependent protein serine/threonine kinase regulator activity"/>
    <property type="evidence" value="ECO:0007669"/>
    <property type="project" value="InterPro"/>
</dbReference>
<dbReference type="Pfam" id="PF16899">
    <property type="entry name" value="Cyclin_C_2"/>
    <property type="match status" value="1"/>
</dbReference>
<dbReference type="CDD" id="cd20525">
    <property type="entry name" value="CYCLIN_CCNH_rpt2"/>
    <property type="match status" value="1"/>
</dbReference>
<dbReference type="Gene3D" id="1.20.1270.60">
    <property type="entry name" value="Arfaptin homology (AH) domain/BAR domain"/>
    <property type="match status" value="1"/>
</dbReference>
<protein>
    <submittedName>
        <fullName evidence="6">Cyclin h</fullName>
    </submittedName>
</protein>
<dbReference type="GO" id="GO:0005737">
    <property type="term" value="C:cytoplasm"/>
    <property type="evidence" value="ECO:0007669"/>
    <property type="project" value="InterPro"/>
</dbReference>
<feature type="compositionally biased region" description="Acidic residues" evidence="4">
    <location>
        <begin position="372"/>
        <end position="381"/>
    </location>
</feature>
<dbReference type="InterPro" id="IPR036915">
    <property type="entry name" value="Cyclin-like_sf"/>
</dbReference>
<reference evidence="6" key="2">
    <citation type="submission" date="2023-05" db="EMBL/GenBank/DDBJ databases">
        <authorList>
            <consortium name="Lawrence Berkeley National Laboratory"/>
            <person name="Steindorff A."/>
            <person name="Hensen N."/>
            <person name="Bonometti L."/>
            <person name="Westerberg I."/>
            <person name="Brannstrom I.O."/>
            <person name="Guillou S."/>
            <person name="Cros-Aarteil S."/>
            <person name="Calhoun S."/>
            <person name="Haridas S."/>
            <person name="Kuo A."/>
            <person name="Mondo S."/>
            <person name="Pangilinan J."/>
            <person name="Riley R."/>
            <person name="Labutti K."/>
            <person name="Andreopoulos B."/>
            <person name="Lipzen A."/>
            <person name="Chen C."/>
            <person name="Yanf M."/>
            <person name="Daum C."/>
            <person name="Ng V."/>
            <person name="Clum A."/>
            <person name="Ohm R."/>
            <person name="Martin F."/>
            <person name="Silar P."/>
            <person name="Natvig D."/>
            <person name="Lalanne C."/>
            <person name="Gautier V."/>
            <person name="Ament-Velasquez S.L."/>
            <person name="Kruys A."/>
            <person name="Hutchinson M.I."/>
            <person name="Powell A.J."/>
            <person name="Barry K."/>
            <person name="Miller A.N."/>
            <person name="Grigoriev I.V."/>
            <person name="Debuchy R."/>
            <person name="Gladieux P."/>
            <person name="Thoren M.H."/>
            <person name="Johannesson H."/>
        </authorList>
    </citation>
    <scope>NUCLEOTIDE SEQUENCE</scope>
    <source>
        <strain evidence="6">CBS 103.79</strain>
    </source>
</reference>